<dbReference type="Pfam" id="PF02245">
    <property type="entry name" value="Pur_DNA_glyco"/>
    <property type="match status" value="1"/>
</dbReference>
<dbReference type="InterPro" id="IPR003180">
    <property type="entry name" value="MPG"/>
</dbReference>
<protein>
    <recommendedName>
        <fullName evidence="5">Putative 3-methyladenine DNA glycosylase</fullName>
        <ecNumber evidence="5">3.2.2.-</ecNumber>
    </recommendedName>
</protein>
<gene>
    <name evidence="6" type="ORF">AAT16_09845</name>
    <name evidence="7" type="ORF">SAMN05216235_2495</name>
</gene>
<dbReference type="Proteomes" id="UP000034029">
    <property type="component" value="Chromosome"/>
</dbReference>
<dbReference type="EMBL" id="CP011366">
    <property type="protein sequence ID" value="AKG74469.1"/>
    <property type="molecule type" value="Genomic_DNA"/>
</dbReference>
<sequence length="205" mass="23015">MSGEVDISFLQHDTLEAAKNLLGKEIVTETDGGLTSGFITEVEAYLGLEDRAAHTFGGKVTKKNEKMFNSFGHIYVYTMHGHNCMNFLTKDKEHPEGILIRGIEPNAGKDIMIQRRGREKNLTDGPGKLTKALGIRRDLHNGMELNNDILKLMEGKVPAIIEATKRIGIDTKEEAVDFPYRFIVKGNPHVSRFKGKIDENNGWKY</sequence>
<dbReference type="AlphaFoldDB" id="A0A0F7HN43"/>
<dbReference type="Proteomes" id="UP000183090">
    <property type="component" value="Unassembled WGS sequence"/>
</dbReference>
<reference evidence="7 9" key="3">
    <citation type="submission" date="2016-10" db="EMBL/GenBank/DDBJ databases">
        <authorList>
            <person name="Varghese N."/>
            <person name="Submissions S."/>
        </authorList>
    </citation>
    <scope>NUCLEOTIDE SEQUENCE [LARGE SCALE GENOMIC DNA]</scope>
    <source>
        <strain evidence="7 9">CGMCC 1.6501</strain>
    </source>
</reference>
<accession>A0A0F7HN43</accession>
<dbReference type="RefSeq" id="WP_046790651.1">
    <property type="nucleotide sequence ID" value="NZ_CP011366.1"/>
</dbReference>
<organism evidence="7 9">
    <name type="scientific">Salinicoccus halodurans</name>
    <dbReference type="NCBI Taxonomy" id="407035"/>
    <lineage>
        <taxon>Bacteria</taxon>
        <taxon>Bacillati</taxon>
        <taxon>Bacillota</taxon>
        <taxon>Bacilli</taxon>
        <taxon>Bacillales</taxon>
        <taxon>Staphylococcaceae</taxon>
        <taxon>Salinicoccus</taxon>
    </lineage>
</organism>
<evidence type="ECO:0000256" key="3">
    <source>
        <dbReference type="ARBA" id="ARBA00022801"/>
    </source>
</evidence>
<keyword evidence="2 5" id="KW-0227">DNA damage</keyword>
<dbReference type="NCBIfam" id="TIGR00567">
    <property type="entry name" value="3mg"/>
    <property type="match status" value="1"/>
</dbReference>
<dbReference type="InterPro" id="IPR036995">
    <property type="entry name" value="MPG_sf"/>
</dbReference>
<dbReference type="OrthoDB" id="9794313at2"/>
<evidence type="ECO:0000313" key="6">
    <source>
        <dbReference type="EMBL" id="AKG74469.1"/>
    </source>
</evidence>
<dbReference type="KEGG" id="shv:AAT16_09845"/>
<dbReference type="CDD" id="cd00540">
    <property type="entry name" value="AAG"/>
    <property type="match status" value="1"/>
</dbReference>
<dbReference type="FunFam" id="3.10.300.10:FF:000001">
    <property type="entry name" value="Putative 3-methyladenine DNA glycosylase"/>
    <property type="match status" value="1"/>
</dbReference>
<evidence type="ECO:0000256" key="5">
    <source>
        <dbReference type="HAMAP-Rule" id="MF_00527"/>
    </source>
</evidence>
<reference evidence="6 8" key="1">
    <citation type="journal article" date="2015" name="Int. J. Syst. Evol. Microbiol.">
        <title>Complete genome sequence of Salinicoccus halodurans H3B36, isolated from the Qaidam Basin in China.</title>
        <authorList>
            <person name="Jiang K."/>
            <person name="Xue Y."/>
            <person name="Ma Y."/>
        </authorList>
    </citation>
    <scope>NUCLEOTIDE SEQUENCE [LARGE SCALE GENOMIC DNA]</scope>
    <source>
        <strain evidence="6 8">H3B36</strain>
    </source>
</reference>
<proteinExistence type="inferred from homology"/>
<evidence type="ECO:0000256" key="4">
    <source>
        <dbReference type="ARBA" id="ARBA00023204"/>
    </source>
</evidence>
<dbReference type="PANTHER" id="PTHR10429:SF0">
    <property type="entry name" value="DNA-3-METHYLADENINE GLYCOSYLASE"/>
    <property type="match status" value="1"/>
</dbReference>
<keyword evidence="3 5" id="KW-0378">Hydrolase</keyword>
<evidence type="ECO:0000313" key="7">
    <source>
        <dbReference type="EMBL" id="SFK91128.1"/>
    </source>
</evidence>
<dbReference type="GO" id="GO:0003905">
    <property type="term" value="F:alkylbase DNA N-glycosylase activity"/>
    <property type="evidence" value="ECO:0007669"/>
    <property type="project" value="InterPro"/>
</dbReference>
<dbReference type="EMBL" id="FOTB01000005">
    <property type="protein sequence ID" value="SFK91128.1"/>
    <property type="molecule type" value="Genomic_DNA"/>
</dbReference>
<dbReference type="GO" id="GO:0006284">
    <property type="term" value="P:base-excision repair"/>
    <property type="evidence" value="ECO:0007669"/>
    <property type="project" value="InterPro"/>
</dbReference>
<comment type="similarity">
    <text evidence="1 5">Belongs to the DNA glycosylase MPG family.</text>
</comment>
<name>A0A0F7HN43_9STAP</name>
<evidence type="ECO:0000256" key="2">
    <source>
        <dbReference type="ARBA" id="ARBA00022763"/>
    </source>
</evidence>
<dbReference type="HAMAP" id="MF_00527">
    <property type="entry name" value="3MGH"/>
    <property type="match status" value="1"/>
</dbReference>
<dbReference type="PANTHER" id="PTHR10429">
    <property type="entry name" value="DNA-3-METHYLADENINE GLYCOSYLASE"/>
    <property type="match status" value="1"/>
</dbReference>
<dbReference type="InterPro" id="IPR011034">
    <property type="entry name" value="Formyl_transferase-like_C_sf"/>
</dbReference>
<dbReference type="GO" id="GO:0003677">
    <property type="term" value="F:DNA binding"/>
    <property type="evidence" value="ECO:0007669"/>
    <property type="project" value="InterPro"/>
</dbReference>
<evidence type="ECO:0000256" key="1">
    <source>
        <dbReference type="ARBA" id="ARBA00009232"/>
    </source>
</evidence>
<keyword evidence="4 5" id="KW-0234">DNA repair</keyword>
<dbReference type="SUPFAM" id="SSF50486">
    <property type="entry name" value="FMT C-terminal domain-like"/>
    <property type="match status" value="1"/>
</dbReference>
<dbReference type="EC" id="3.2.2.-" evidence="5"/>
<evidence type="ECO:0000313" key="8">
    <source>
        <dbReference type="Proteomes" id="UP000034029"/>
    </source>
</evidence>
<reference evidence="8" key="2">
    <citation type="submission" date="2015-04" db="EMBL/GenBank/DDBJ databases">
        <title>Complete genome sequence of Salinicoccus halodurans strain H3B36, isolated from the Qaidam basin of China.</title>
        <authorList>
            <person name="Ma Y."/>
            <person name="Jiang K."/>
            <person name="Xue Y."/>
        </authorList>
    </citation>
    <scope>NUCLEOTIDE SEQUENCE [LARGE SCALE GENOMIC DNA]</scope>
    <source>
        <strain evidence="8">H3B36</strain>
    </source>
</reference>
<keyword evidence="8" id="KW-1185">Reference proteome</keyword>
<dbReference type="Gene3D" id="3.10.300.10">
    <property type="entry name" value="Methylpurine-DNA glycosylase (MPG)"/>
    <property type="match status" value="1"/>
</dbReference>
<evidence type="ECO:0000313" key="9">
    <source>
        <dbReference type="Proteomes" id="UP000183090"/>
    </source>
</evidence>